<evidence type="ECO:0000313" key="2">
    <source>
        <dbReference type="Proteomes" id="UP000601435"/>
    </source>
</evidence>
<evidence type="ECO:0000313" key="1">
    <source>
        <dbReference type="EMBL" id="CAE7211348.1"/>
    </source>
</evidence>
<protein>
    <submittedName>
        <fullName evidence="1">Uncharacterized protein</fullName>
    </submittedName>
</protein>
<gene>
    <name evidence="1" type="ORF">SNEC2469_LOCUS2161</name>
</gene>
<name>A0A812JQG2_9DINO</name>
<organism evidence="1 2">
    <name type="scientific">Symbiodinium necroappetens</name>
    <dbReference type="NCBI Taxonomy" id="1628268"/>
    <lineage>
        <taxon>Eukaryota</taxon>
        <taxon>Sar</taxon>
        <taxon>Alveolata</taxon>
        <taxon>Dinophyceae</taxon>
        <taxon>Suessiales</taxon>
        <taxon>Symbiodiniaceae</taxon>
        <taxon>Symbiodinium</taxon>
    </lineage>
</organism>
<reference evidence="1" key="1">
    <citation type="submission" date="2021-02" db="EMBL/GenBank/DDBJ databases">
        <authorList>
            <person name="Dougan E. K."/>
            <person name="Rhodes N."/>
            <person name="Thang M."/>
            <person name="Chan C."/>
        </authorList>
    </citation>
    <scope>NUCLEOTIDE SEQUENCE</scope>
</reference>
<dbReference type="OrthoDB" id="429721at2759"/>
<keyword evidence="2" id="KW-1185">Reference proteome</keyword>
<dbReference type="EMBL" id="CAJNJA010006513">
    <property type="protein sequence ID" value="CAE7211348.1"/>
    <property type="molecule type" value="Genomic_DNA"/>
</dbReference>
<accession>A0A812JQG2</accession>
<dbReference type="AlphaFoldDB" id="A0A812JQG2"/>
<sequence length="379" mass="41868">MLESMTLRSVLSKELSAFELDTNEDTPALAVMQKLLDSSSRAVPVLAQPEAPTPSYRTPGRIRILAQFDLAALWAVFGYKDESEQWWWESEDVTSNIFLQSCVDFLAFGRKNSDGRSQAPVAKVSLDEKLSKVIGRACTSPFRHVVVYEEANDRQLRNPCCDISSHEFVQSLCIAGLLSQLEFNSSKPRPDRFRRMFSSHAGITSDGMSKESSLSPAAQKDAAGQAGSVSFNNMVEVEALVVPVCPVHHGKFMQYEALSELLADFQKLKAMAQDPSTCVASCTAFCRSCAKSFGKVQRRPLSASHYKTAIKKLPGRSCLRLLRDRVSSRVSGGLRLPGVKPRHVKPLEQASGRTHSSWFSFCCSCSMADRVDRIQVSAN</sequence>
<proteinExistence type="predicted"/>
<comment type="caution">
    <text evidence="1">The sequence shown here is derived from an EMBL/GenBank/DDBJ whole genome shotgun (WGS) entry which is preliminary data.</text>
</comment>
<dbReference type="Proteomes" id="UP000601435">
    <property type="component" value="Unassembled WGS sequence"/>
</dbReference>